<proteinExistence type="predicted"/>
<evidence type="ECO:0000313" key="3">
    <source>
        <dbReference type="Proteomes" id="UP001168877"/>
    </source>
</evidence>
<keyword evidence="3" id="KW-1185">Reference proteome</keyword>
<evidence type="ECO:0000313" key="2">
    <source>
        <dbReference type="EMBL" id="KAK0581158.1"/>
    </source>
</evidence>
<gene>
    <name evidence="2" type="ORF">LWI29_010744</name>
</gene>
<evidence type="ECO:0000256" key="1">
    <source>
        <dbReference type="SAM" id="MobiDB-lite"/>
    </source>
</evidence>
<reference evidence="2" key="1">
    <citation type="journal article" date="2022" name="Plant J.">
        <title>Strategies of tolerance reflected in two North American maple genomes.</title>
        <authorList>
            <person name="McEvoy S.L."/>
            <person name="Sezen U.U."/>
            <person name="Trouern-Trend A."/>
            <person name="McMahon S.M."/>
            <person name="Schaberg P.G."/>
            <person name="Yang J."/>
            <person name="Wegrzyn J.L."/>
            <person name="Swenson N.G."/>
        </authorList>
    </citation>
    <scope>NUCLEOTIDE SEQUENCE</scope>
    <source>
        <strain evidence="2">NS2018</strain>
    </source>
</reference>
<dbReference type="Proteomes" id="UP001168877">
    <property type="component" value="Unassembled WGS sequence"/>
</dbReference>
<dbReference type="InterPro" id="IPR004158">
    <property type="entry name" value="DUF247_pln"/>
</dbReference>
<accession>A0AA39VK41</accession>
<feature type="region of interest" description="Disordered" evidence="1">
    <location>
        <begin position="1"/>
        <end position="38"/>
    </location>
</feature>
<dbReference type="EMBL" id="JAUESC010000384">
    <property type="protein sequence ID" value="KAK0581158.1"/>
    <property type="molecule type" value="Genomic_DNA"/>
</dbReference>
<comment type="caution">
    <text evidence="2">The sequence shown here is derived from an EMBL/GenBank/DDBJ whole genome shotgun (WGS) entry which is preliminary data.</text>
</comment>
<dbReference type="Pfam" id="PF03140">
    <property type="entry name" value="DUF247"/>
    <property type="match status" value="1"/>
</dbReference>
<dbReference type="AlphaFoldDB" id="A0AA39VK41"/>
<feature type="compositionally biased region" description="Polar residues" evidence="1">
    <location>
        <begin position="1"/>
        <end position="11"/>
    </location>
</feature>
<sequence length="430" mass="49717">MGSETQQQPLAPTSVPLQGGDDSTPDEIHPEEDGSSPEIHQVPKLCIFKLDKDTKLVHDVYTPKTISIGPTHYKNGKLRMELVKKEYACKLCERLGGDTGIDQQSFIGSTVTDFRNYLSIREAKIRGSYAWDTSEITSDELIDIISWDAMFFIEILLKYNEAVKEGNVSALDNFLKSPESKIELMIDLMLLENQIPLFIHLYLCDKYEIDTKSFILLLSTFFNIEESLACRLDKNTVRRACHLLDLRRLMETGGEEKTKITTEWVQVDSATTLTKYGVKFRPIRGTGMCSYNFTRSKLFFHLLEIPVMHIDECWLSRVLNMMALETGYYLDFDERPICQFIFLIDCLIQMFEDMQLLMDSKILIVKSPRKMEVYEKLIKINVGKSYICPAIGEHLYNETNEQRIFCCCEIIRQVAHWALGDKTIDRLFFF</sequence>
<reference evidence="2" key="2">
    <citation type="submission" date="2023-06" db="EMBL/GenBank/DDBJ databases">
        <authorList>
            <person name="Swenson N.G."/>
            <person name="Wegrzyn J.L."/>
            <person name="Mcevoy S.L."/>
        </authorList>
    </citation>
    <scope>NUCLEOTIDE SEQUENCE</scope>
    <source>
        <strain evidence="2">NS2018</strain>
        <tissue evidence="2">Leaf</tissue>
    </source>
</reference>
<dbReference type="PANTHER" id="PTHR31170">
    <property type="entry name" value="BNAC04G53230D PROTEIN"/>
    <property type="match status" value="1"/>
</dbReference>
<protein>
    <submittedName>
        <fullName evidence="2">Uncharacterized protein</fullName>
    </submittedName>
</protein>
<organism evidence="2 3">
    <name type="scientific">Acer saccharum</name>
    <name type="common">Sugar maple</name>
    <dbReference type="NCBI Taxonomy" id="4024"/>
    <lineage>
        <taxon>Eukaryota</taxon>
        <taxon>Viridiplantae</taxon>
        <taxon>Streptophyta</taxon>
        <taxon>Embryophyta</taxon>
        <taxon>Tracheophyta</taxon>
        <taxon>Spermatophyta</taxon>
        <taxon>Magnoliopsida</taxon>
        <taxon>eudicotyledons</taxon>
        <taxon>Gunneridae</taxon>
        <taxon>Pentapetalae</taxon>
        <taxon>rosids</taxon>
        <taxon>malvids</taxon>
        <taxon>Sapindales</taxon>
        <taxon>Sapindaceae</taxon>
        <taxon>Hippocastanoideae</taxon>
        <taxon>Acereae</taxon>
        <taxon>Acer</taxon>
    </lineage>
</organism>
<dbReference type="PANTHER" id="PTHR31170:SF25">
    <property type="entry name" value="BNAA09G04570D PROTEIN"/>
    <property type="match status" value="1"/>
</dbReference>
<name>A0AA39VK41_ACESA</name>